<dbReference type="EMBL" id="PEDL01000014">
    <property type="protein sequence ID" value="PHV70073.1"/>
    <property type="molecule type" value="Genomic_DNA"/>
</dbReference>
<reference evidence="1" key="1">
    <citation type="submission" date="2017-10" db="EMBL/GenBank/DDBJ databases">
        <title>Genome sequence of cellulolytic Lachnospiraceae bacterium XHS1971 isolated from hotspring sediment.</title>
        <authorList>
            <person name="Vasudevan G."/>
            <person name="Joshi A.J."/>
            <person name="Hivarkar S."/>
            <person name="Lanjekar V.B."/>
            <person name="Dhakephalkar P.K."/>
            <person name="Dagar S."/>
        </authorList>
    </citation>
    <scope>NUCLEOTIDE SEQUENCE</scope>
    <source>
        <strain evidence="1">XHS1971</strain>
    </source>
</reference>
<accession>A0AC61DBH4</accession>
<protein>
    <submittedName>
        <fullName evidence="1">Uncharacterized protein</fullName>
    </submittedName>
</protein>
<name>A0AC61DBH4_9FIRM</name>
<keyword evidence="2" id="KW-1185">Reference proteome</keyword>
<proteinExistence type="predicted"/>
<sequence>MCCIIFKFSRDFQDVKGRNDMSKFKTNQRLTVMMMSVIMTVGMTSVSATAETVALPIGITGEILSFEPLPKSTTMQSVSLGTLETDLDLPNTLNATVSLVALEKKPVLDDEETYFEKSSTDMVTGSAIDIDEIGEMETNGNKEDTVTPLSDTKTTIPVTWISEPVYDKETAGTYSFTPNLPEGYALADEVELPQIHVTVELVMQLALTSTDADYSWYDANPTATEFEIGSAAQLKGLADIVNGTRGSEFDFSGKTIKLTTDISLSKYTTNWTPIGGQYTPFAGSFIGNFHTISSFTINSPSTNYVGLFGNVTGSISDLLLTTVNVTGYEHVGALAGQSLGNITHCAVIGGTVRGNYRVGGLVGKLGSDYNSGNTIAGSFTTCNVTLSGSSPANAGGIVGSLSGNVINCYSTGSVSAPNYSSSYGGIVGSAHNGSSIKSCFATGTVSGYINVGGIVGFISGNYNTPSEIRNCAALNSQVSGNTSAYGGPKVGQLAGAVDDWYIDITDVISFSGMTKTGDGGNDGEEKTATEIKAMGFFEAQGFSLPAWEVLPYHLPILLGFPEGLQQGELPLHLSPILPTAPRNLTAAHGDKQVTISWNVPMSVGESSLLRYEVKKDNEAWIPVDKSLLTYTFTGLTNGTIYTFRVRAVNSNGIGSESAIRKPPGKKPSAPLTVAVTPSVNKLTITWTQPLDLGTGGVEYYELTLYTNSSVLSVCVEDAFLHEFSGISDTSSYQIVVCAVNSFGSSESLFISSGSPSPPQNFTVVPGSGKVTLSWSKPASTGKSPIMDYHIYNPLNNTWFSVGPTFSYVYSGLTNGEPYRFQVRARNTDYTYGESAASMAIPREAPQILNPSNLNLTYGSAHVFGMSVIGTPPFTYTLSPNAPTGVSIEDTGSLFFGDRIPAGTHNFTIMVSNGALTHALQNFTLTVTKYTPRLSDLQFKAVTDRVYDGTNTGIGAVTDTKGMNLPITVYYVGVDGTIYPKSTTPPRNVGNYNVIADISGDANVNAASIPLVTYSILPNPVTVTPVPGQSKIYGQTDPALQYTLSPTLASGDFLTGSLTRVVGENTGTYAILLGTLTGGSNYRLTFRDGIHFSIKPKSSATFAIGDIPNQTYSGSAFTPEPEVKDHGKILVKGIDFIYSYENNINAGASATVQITGIGNYAGSTGSKAFTIHKAAGTFVALPEVLVTYAPMLKLGDISLPAYYEWSNPSTVLHAGNGQRYQAIYTDPSKNYDAATGDIIVNVAKASGIFVQLPPISATYTPILKLGNISLPEEYDWVMPSTSLVTGDNQSYEAIYTHPSGNYEIITGNITVNVEKALPPISLSTNPKSTQIRPGSVELIAVVPGDATGTLTFKTETNILTTVTLPANTATFTPTSASNTCSFTVEYSGNSNYNGVTSTAIAYSFIKSDQVALDALDGTINYGDTLELSALVSGGSGTGAFSFTVIDGPGEINGTLLNSTGVGEVEIAVTKMADNDYNAQSATFKVKVNPRIITFTVAPVEKQIYTGSTITPMPHIMDGTMVLTEGTHFTYVYHNNTHVGTSATINAIGIGNYEGSMGFVTFTIGGATPHITMPPTVSSIVYTGTALSQISLIGGEASVSGHFEWVNPWSTAVYGLNTFEARFVPDDSVLYTQISGLTITFNAVSHSSGENSSSQDPIIVPSVKPNQPSTDSAIVTAQVINNNAIVTITDSIIKAAIEKALGDAKVKNNTTNEVSVDIPVSATKATSFSITLERAALMRLLNTGVKSFSLSSLPVNMSFDSTALKQIQVQSNSDVTISIKSVTVPNLRNTFDITLRSIKDGKNVNITSLETGTSTLGISTTPDRNEFIGYLYGVYIGADKKINRIADSAYDTNSRRMLLSTNHFSVYGVSYIPPSTHLTDIKDHWAKDSIDYVVGRGLLVETTETTFLPNMAMTRGMLVTALGRLAGIDTKAYTGNNFVDIKEDSSFHPYIEWAYKKNIIQGMATNQFAPDRAVTREEIAMILQNYAKATGYKLSVNRNAVTFVDASSIDNAYKTAVTLMQQAGIMMGDDENRFHPKSNATRAEVASMLHRYIKLTIDPATTQGWAKNDTGQYLYYKDGKALIGTQIIDGMKYFFENTGILKDGWVKDGNKWRYYSGNKIITNTNAITSMLMNLSLKAPLLDETGIEKSK</sequence>
<evidence type="ECO:0000313" key="1">
    <source>
        <dbReference type="EMBL" id="PHV70073.1"/>
    </source>
</evidence>
<gene>
    <name evidence="1" type="ORF">CS063_12265</name>
</gene>
<evidence type="ECO:0000313" key="2">
    <source>
        <dbReference type="Proteomes" id="UP000224460"/>
    </source>
</evidence>
<comment type="caution">
    <text evidence="1">The sequence shown here is derived from an EMBL/GenBank/DDBJ whole genome shotgun (WGS) entry which is preliminary data.</text>
</comment>
<dbReference type="Proteomes" id="UP000224460">
    <property type="component" value="Unassembled WGS sequence"/>
</dbReference>
<organism evidence="1 2">
    <name type="scientific">Sporanaerobium hydrogeniformans</name>
    <dbReference type="NCBI Taxonomy" id="3072179"/>
    <lineage>
        <taxon>Bacteria</taxon>
        <taxon>Bacillati</taxon>
        <taxon>Bacillota</taxon>
        <taxon>Clostridia</taxon>
        <taxon>Lachnospirales</taxon>
        <taxon>Lachnospiraceae</taxon>
        <taxon>Sporanaerobium</taxon>
    </lineage>
</organism>